<evidence type="ECO:0000313" key="2">
    <source>
        <dbReference type="EMBL" id="KAK3394269.1"/>
    </source>
</evidence>
<feature type="compositionally biased region" description="Basic and acidic residues" evidence="1">
    <location>
        <begin position="1094"/>
        <end position="1116"/>
    </location>
</feature>
<feature type="region of interest" description="Disordered" evidence="1">
    <location>
        <begin position="1"/>
        <end position="22"/>
    </location>
</feature>
<feature type="region of interest" description="Disordered" evidence="1">
    <location>
        <begin position="970"/>
        <end position="1027"/>
    </location>
</feature>
<comment type="caution">
    <text evidence="2">The sequence shown here is derived from an EMBL/GenBank/DDBJ whole genome shotgun (WGS) entry which is preliminary data.</text>
</comment>
<feature type="compositionally biased region" description="Polar residues" evidence="1">
    <location>
        <begin position="111"/>
        <end position="131"/>
    </location>
</feature>
<feature type="compositionally biased region" description="Low complexity" evidence="1">
    <location>
        <begin position="713"/>
        <end position="728"/>
    </location>
</feature>
<feature type="region of interest" description="Disordered" evidence="1">
    <location>
        <begin position="492"/>
        <end position="949"/>
    </location>
</feature>
<dbReference type="EMBL" id="JAULSW010000001">
    <property type="protein sequence ID" value="KAK3394269.1"/>
    <property type="molecule type" value="Genomic_DNA"/>
</dbReference>
<protein>
    <submittedName>
        <fullName evidence="2">Uncharacterized protein</fullName>
    </submittedName>
</protein>
<evidence type="ECO:0000313" key="3">
    <source>
        <dbReference type="Proteomes" id="UP001285441"/>
    </source>
</evidence>
<feature type="compositionally biased region" description="Acidic residues" evidence="1">
    <location>
        <begin position="1416"/>
        <end position="1425"/>
    </location>
</feature>
<feature type="compositionally biased region" description="Basic and acidic residues" evidence="1">
    <location>
        <begin position="456"/>
        <end position="471"/>
    </location>
</feature>
<feature type="region of interest" description="Disordered" evidence="1">
    <location>
        <begin position="322"/>
        <end position="476"/>
    </location>
</feature>
<sequence length="1675" mass="181718">MFGSRRHRPPNPPLLTSATADPNAATAAAAVFRRHESNPTLSAAAAAAALRARPMTPTLVGEVQTKRTMRRSASIASTATVSDTQSRPDLRRRGSSSSMAERTFRSPSPHRPNSSGSGHRQSQSLTFSTTADMPPVPALPARIEAPSHRKTTSLGMSTTPLRLASERLATSDATPWFGVAKLGDPNTVRREDPAMASPPSSPPQALKNPPLEEQPAEQARSSSRSSSVNFSYPARARVGSPTASPVDNSRSAEAWAQYDHQHHPAERRKTVQAQQPRQQMSEAGGPVPRMRSSSTSDETLVYDPNSRRMVRQSDLLFVERAVQEASLRPTGSKRRKQGSRGPGSHLSEGTMGRNRGTTLKNDQTDRSQSENPISRVQRPVSHQPPVANNQEYFEEPAVKAIISSPRTEARRIEQHRAQEPAPYSNHPQADASLLPASASIPKDSVRQTVRKQPSLVKEELEPTDSEPERQPPRGISAVLDAVPTRQRLYVEEDMEIQPNTGHPQRQSALPLKPAEAPESASTLRSEVPKHGVSESLTRTNIFNGRTHSNSPVRQAHFAPVQDSLMVKHSPPPRSISPRKSAMKINSPSRGASPSDDTSETSGSYRHREEPTLARKKSVRVSFDDENTVVVGEAAPRTQTESPVLLSPQNSNNRRSWYGSIGRNKIPELARLDDDEVMKPRPALPSFGSVRDKKPRELTSEDDERPLVRPVTEPSHSPSLPASPALVPSNSRVADESKPGTVFYLGQSTDHAVGAVLSMEQERQEQARHAANISRFREPLPPVVTSVEGSGYISDSSSSSSSSEFEESRTFPQVQTQHLAAPDSNKFPSGPPTNGTVMPDSSKVAQENGKGHDAMIPTISISLPSPPIVENKTLGPYFVDVPGGFPDDESDPSPPESVRSASPVARELNRDDAAQKDINKRAQQTPVRIQPPRATIPEPESDSESSIYSDAYEDLSDLDGDGFLSLDAVVESPLQPNPRQIVLEREPDRQTSTKKIPEAAPQLNPEISSATTLAEPQTSEPQENDWEKAKAFWRGLTAEKRAQLEKEALEDAGIDGDLEGTKPTENPRKKKSIERRNSERKALAVHMAQQMIAEQGKRARQEKEKTKSAPDPERKYMIEPGTRWLDPDSDAPVTTSAPAMRTTLRSRPQQQPVVARSDDGPRLRKSMRTSDLGTNVAEPLPSMARQSDLHSRHPTPVYSPAPAPTGTGKARQRATGVKSQSEPASRTLRQIPPPIKRRDSSDSESSFKRVRPTSAGGGFTFRKSMRQTSPTPLPTGDRASKRFSLRSLSPTGSPSRQAVESRPVSATTSPHMRHSLRDSSTERKSATGMRMPTFSLTPGGKKASGKRASKSSSSRFSSRFDNSSDEDVGGARGGGFRSRFEESSDEEPVSPMPLTVSRAPPAHLRNQGSIASTALPEELEETEESNGNDNDNLPGTLVRPATSSAKETVGPLRPASRGDLPASHTAPALGNTTLVSGERRHSSSAPRRSSLMSVLRRKKHGSTGKISRGEIKESAARRDTNLERNVDQLRDIRKSIGDDVNEPSRSPEPPRSPRLQKRIVALARAASSGAEGLTPLSEDVPSPASERGAAKQMSPAASPGGALDNKDYARPAALKRPTTSGNLGTRTMSGISAGGQQRPGHLQHSMSAGVASVDTTNTTTKKKRFGALRRMFGLHN</sequence>
<feature type="region of interest" description="Disordered" evidence="1">
    <location>
        <begin position="177"/>
        <end position="308"/>
    </location>
</feature>
<feature type="region of interest" description="Disordered" evidence="1">
    <location>
        <begin position="52"/>
        <end position="159"/>
    </location>
</feature>
<feature type="compositionally biased region" description="Basic and acidic residues" evidence="1">
    <location>
        <begin position="1235"/>
        <end position="1246"/>
    </location>
</feature>
<feature type="compositionally biased region" description="Low complexity" evidence="1">
    <location>
        <begin position="1482"/>
        <end position="1492"/>
    </location>
</feature>
<feature type="compositionally biased region" description="Polar residues" evidence="1">
    <location>
        <begin position="74"/>
        <end position="85"/>
    </location>
</feature>
<feature type="compositionally biased region" description="Basic and acidic residues" evidence="1">
    <location>
        <begin position="981"/>
        <end position="996"/>
    </location>
</feature>
<reference evidence="2" key="2">
    <citation type="submission" date="2023-06" db="EMBL/GenBank/DDBJ databases">
        <authorList>
            <consortium name="Lawrence Berkeley National Laboratory"/>
            <person name="Haridas S."/>
            <person name="Hensen N."/>
            <person name="Bonometti L."/>
            <person name="Westerberg I."/>
            <person name="Brannstrom I.O."/>
            <person name="Guillou S."/>
            <person name="Cros-Aarteil S."/>
            <person name="Calhoun S."/>
            <person name="Kuo A."/>
            <person name="Mondo S."/>
            <person name="Pangilinan J."/>
            <person name="Riley R."/>
            <person name="LaButti K."/>
            <person name="Andreopoulos B."/>
            <person name="Lipzen A."/>
            <person name="Chen C."/>
            <person name="Yanf M."/>
            <person name="Daum C."/>
            <person name="Ng V."/>
            <person name="Clum A."/>
            <person name="Steindorff A."/>
            <person name="Ohm R."/>
            <person name="Martin F."/>
            <person name="Silar P."/>
            <person name="Natvig D."/>
            <person name="Lalanne C."/>
            <person name="Gautier V."/>
            <person name="Ament-velasquez S.L."/>
            <person name="Kruys A."/>
            <person name="Hutchinson M.I."/>
            <person name="Powell A.J."/>
            <person name="Barry K."/>
            <person name="Miller A.N."/>
            <person name="Grigoriev I.V."/>
            <person name="Debuchy R."/>
            <person name="Gladieux P."/>
            <person name="Thoren M.H."/>
            <person name="Johannesson H."/>
        </authorList>
    </citation>
    <scope>NUCLEOTIDE SEQUENCE</scope>
    <source>
        <strain evidence="2">CBS 232.78</strain>
    </source>
</reference>
<feature type="compositionally biased region" description="Polar residues" evidence="1">
    <location>
        <begin position="1131"/>
        <end position="1151"/>
    </location>
</feature>
<feature type="compositionally biased region" description="Polar residues" evidence="1">
    <location>
        <begin position="583"/>
        <end position="603"/>
    </location>
</feature>
<keyword evidence="3" id="KW-1185">Reference proteome</keyword>
<feature type="compositionally biased region" description="Basic and acidic residues" evidence="1">
    <location>
        <begin position="1506"/>
        <end position="1536"/>
    </location>
</feature>
<reference evidence="2" key="1">
    <citation type="journal article" date="2023" name="Mol. Phylogenet. Evol.">
        <title>Genome-scale phylogeny and comparative genomics of the fungal order Sordariales.</title>
        <authorList>
            <person name="Hensen N."/>
            <person name="Bonometti L."/>
            <person name="Westerberg I."/>
            <person name="Brannstrom I.O."/>
            <person name="Guillou S."/>
            <person name="Cros-Aarteil S."/>
            <person name="Calhoun S."/>
            <person name="Haridas S."/>
            <person name="Kuo A."/>
            <person name="Mondo S."/>
            <person name="Pangilinan J."/>
            <person name="Riley R."/>
            <person name="LaButti K."/>
            <person name="Andreopoulos B."/>
            <person name="Lipzen A."/>
            <person name="Chen C."/>
            <person name="Yan M."/>
            <person name="Daum C."/>
            <person name="Ng V."/>
            <person name="Clum A."/>
            <person name="Steindorff A."/>
            <person name="Ohm R.A."/>
            <person name="Martin F."/>
            <person name="Silar P."/>
            <person name="Natvig D.O."/>
            <person name="Lalanne C."/>
            <person name="Gautier V."/>
            <person name="Ament-Velasquez S.L."/>
            <person name="Kruys A."/>
            <person name="Hutchinson M.I."/>
            <person name="Powell A.J."/>
            <person name="Barry K."/>
            <person name="Miller A.N."/>
            <person name="Grigoriev I.V."/>
            <person name="Debuchy R."/>
            <person name="Gladieux P."/>
            <person name="Hiltunen Thoren M."/>
            <person name="Johannesson H."/>
        </authorList>
    </citation>
    <scope>NUCLEOTIDE SEQUENCE</scope>
    <source>
        <strain evidence="2">CBS 232.78</strain>
    </source>
</reference>
<feature type="compositionally biased region" description="Polar residues" evidence="1">
    <location>
        <begin position="1004"/>
        <end position="1020"/>
    </location>
</feature>
<proteinExistence type="predicted"/>
<feature type="compositionally biased region" description="Polar residues" evidence="1">
    <location>
        <begin position="1285"/>
        <end position="1309"/>
    </location>
</feature>
<feature type="compositionally biased region" description="Polar residues" evidence="1">
    <location>
        <begin position="497"/>
        <end position="507"/>
    </location>
</feature>
<gene>
    <name evidence="2" type="ORF">B0H63DRAFT_41670</name>
</gene>
<feature type="compositionally biased region" description="Polar residues" evidence="1">
    <location>
        <begin position="534"/>
        <end position="552"/>
    </location>
</feature>
<feature type="compositionally biased region" description="Polar residues" evidence="1">
    <location>
        <begin position="1616"/>
        <end position="1629"/>
    </location>
</feature>
<feature type="compositionally biased region" description="Polar residues" evidence="1">
    <location>
        <begin position="1216"/>
        <end position="1227"/>
    </location>
</feature>
<feature type="compositionally biased region" description="Polar residues" evidence="1">
    <location>
        <begin position="271"/>
        <end position="281"/>
    </location>
</feature>
<organism evidence="2 3">
    <name type="scientific">Podospora didyma</name>
    <dbReference type="NCBI Taxonomy" id="330526"/>
    <lineage>
        <taxon>Eukaryota</taxon>
        <taxon>Fungi</taxon>
        <taxon>Dikarya</taxon>
        <taxon>Ascomycota</taxon>
        <taxon>Pezizomycotina</taxon>
        <taxon>Sordariomycetes</taxon>
        <taxon>Sordariomycetidae</taxon>
        <taxon>Sordariales</taxon>
        <taxon>Podosporaceae</taxon>
        <taxon>Podospora</taxon>
    </lineage>
</organism>
<dbReference type="Proteomes" id="UP001285441">
    <property type="component" value="Unassembled WGS sequence"/>
</dbReference>
<feature type="region of interest" description="Disordered" evidence="1">
    <location>
        <begin position="1046"/>
        <end position="1663"/>
    </location>
</feature>
<feature type="compositionally biased region" description="Basic and acidic residues" evidence="1">
    <location>
        <begin position="1314"/>
        <end position="1324"/>
    </location>
</feature>
<feature type="compositionally biased region" description="Polar residues" evidence="1">
    <location>
        <begin position="636"/>
        <end position="654"/>
    </location>
</feature>
<feature type="compositionally biased region" description="Low complexity" evidence="1">
    <location>
        <begin position="785"/>
        <end position="802"/>
    </location>
</feature>
<name>A0AAE0U8D2_9PEZI</name>
<feature type="compositionally biased region" description="Basic and acidic residues" evidence="1">
    <location>
        <begin position="259"/>
        <end position="269"/>
    </location>
</feature>
<accession>A0AAE0U8D2</accession>
<feature type="compositionally biased region" description="Low complexity" evidence="1">
    <location>
        <begin position="1349"/>
        <end position="1359"/>
    </location>
</feature>
<evidence type="ECO:0000256" key="1">
    <source>
        <dbReference type="SAM" id="MobiDB-lite"/>
    </source>
</evidence>
<feature type="compositionally biased region" description="Basic and acidic residues" evidence="1">
    <location>
        <begin position="407"/>
        <end position="418"/>
    </location>
</feature>
<feature type="compositionally biased region" description="Basic and acidic residues" evidence="1">
    <location>
        <begin position="689"/>
        <end position="698"/>
    </location>
</feature>
<feature type="compositionally biased region" description="Polar residues" evidence="1">
    <location>
        <begin position="241"/>
        <end position="251"/>
    </location>
</feature>
<feature type="compositionally biased region" description="Basic and acidic residues" evidence="1">
    <location>
        <begin position="906"/>
        <end position="919"/>
    </location>
</feature>